<organism evidence="4 5">
    <name type="scientific">Naematelia encephala</name>
    <dbReference type="NCBI Taxonomy" id="71784"/>
    <lineage>
        <taxon>Eukaryota</taxon>
        <taxon>Fungi</taxon>
        <taxon>Dikarya</taxon>
        <taxon>Basidiomycota</taxon>
        <taxon>Agaricomycotina</taxon>
        <taxon>Tremellomycetes</taxon>
        <taxon>Tremellales</taxon>
        <taxon>Naemateliaceae</taxon>
        <taxon>Naematelia</taxon>
    </lineage>
</organism>
<keyword evidence="5" id="KW-1185">Reference proteome</keyword>
<dbReference type="AlphaFoldDB" id="A0A1Y2BEY9"/>
<dbReference type="InterPro" id="IPR007577">
    <property type="entry name" value="GlycoTrfase_DXD_sugar-bd_CS"/>
</dbReference>
<accession>A0A1Y2BEY9</accession>
<dbReference type="EMBL" id="MCFC01000007">
    <property type="protein sequence ID" value="ORY33027.1"/>
    <property type="molecule type" value="Genomic_DNA"/>
</dbReference>
<keyword evidence="3" id="KW-1133">Transmembrane helix</keyword>
<dbReference type="STRING" id="71784.A0A1Y2BEY9"/>
<feature type="transmembrane region" description="Helical" evidence="3">
    <location>
        <begin position="83"/>
        <end position="103"/>
    </location>
</feature>
<dbReference type="GO" id="GO:0000009">
    <property type="term" value="F:alpha-1,6-mannosyltransferase activity"/>
    <property type="evidence" value="ECO:0007669"/>
    <property type="project" value="InterPro"/>
</dbReference>
<keyword evidence="3" id="KW-0812">Transmembrane</keyword>
<evidence type="ECO:0000313" key="5">
    <source>
        <dbReference type="Proteomes" id="UP000193986"/>
    </source>
</evidence>
<protein>
    <recommendedName>
        <fullName evidence="6">Nucleotide-diphospho-sugar transferase</fullName>
    </recommendedName>
</protein>
<gene>
    <name evidence="4" type="ORF">BCR39DRAFT_520802</name>
</gene>
<dbReference type="Proteomes" id="UP000193986">
    <property type="component" value="Unassembled WGS sequence"/>
</dbReference>
<dbReference type="GO" id="GO:0006487">
    <property type="term" value="P:protein N-linked glycosylation"/>
    <property type="evidence" value="ECO:0007669"/>
    <property type="project" value="TreeGrafter"/>
</dbReference>
<evidence type="ECO:0000313" key="4">
    <source>
        <dbReference type="EMBL" id="ORY33027.1"/>
    </source>
</evidence>
<evidence type="ECO:0008006" key="6">
    <source>
        <dbReference type="Google" id="ProtNLM"/>
    </source>
</evidence>
<sequence length="521" mass="58764">MADTPRTGPRISINPYSSTSTSTSTSTSSTSKLPSSSSSSSSSTSLAGSSLYITSFLRNTYDNIRYSSSFVSLNSHIKSRRRLLISGLIISFTSFFVLGRLLARSGGDGVFKVTHIIDVDDDGRGDMWGWTEQMGWEQDSHVGLLDLGEIAEERYRLGVSTGEQGTIDYYTQLHQFVLSLPTRLHHPFTHSLISHLPPSLSQSEQRLPIPIPNAPAKRRPASMISYKIIHQTDKVNNHAAESDEWKKMNAVDGWRLNFLDDQAAEEWVYEVFRGSNVLWAWKNLHRGVLKADFLRYLLPLIVGGVYSDVDTRPIRPIEQWGTLRVETLDLSEIDGSTWRELYPTHPAVMVAVDVDVHAHPTWSEGWPRPLGICQWTLAAAPAHPIFIDAARRVVNNTKEVMDWEADKAAAIRHLEEERPEGWEDEVQEMQKWGRERIMNVMEWTGPGLFTDSVLSFLLARYQVTWHRLRGLDHPLRIGDVLILPITAFSPGGQKDFHAEGPDSPQADVLHDFRGSWKKEGV</sequence>
<feature type="compositionally biased region" description="Low complexity" evidence="2">
    <location>
        <begin position="17"/>
        <end position="46"/>
    </location>
</feature>
<reference evidence="4 5" key="1">
    <citation type="submission" date="2016-07" db="EMBL/GenBank/DDBJ databases">
        <title>Pervasive Adenine N6-methylation of Active Genes in Fungi.</title>
        <authorList>
            <consortium name="DOE Joint Genome Institute"/>
            <person name="Mondo S.J."/>
            <person name="Dannebaum R.O."/>
            <person name="Kuo R.C."/>
            <person name="Labutti K."/>
            <person name="Haridas S."/>
            <person name="Kuo A."/>
            <person name="Salamov A."/>
            <person name="Ahrendt S.R."/>
            <person name="Lipzen A."/>
            <person name="Sullivan W."/>
            <person name="Andreopoulos W.B."/>
            <person name="Clum A."/>
            <person name="Lindquist E."/>
            <person name="Daum C."/>
            <person name="Ramamoorthy G.K."/>
            <person name="Gryganskyi A."/>
            <person name="Culley D."/>
            <person name="Magnuson J.K."/>
            <person name="James T.Y."/>
            <person name="O'Malley M.A."/>
            <person name="Stajich J.E."/>
            <person name="Spatafora J.W."/>
            <person name="Visel A."/>
            <person name="Grigoriev I.V."/>
        </authorList>
    </citation>
    <scope>NUCLEOTIDE SEQUENCE [LARGE SCALE GENOMIC DNA]</scope>
    <source>
        <strain evidence="4 5">68-887.2</strain>
    </source>
</reference>
<dbReference type="Pfam" id="PF04488">
    <property type="entry name" value="Gly_transf_sug"/>
    <property type="match status" value="1"/>
</dbReference>
<keyword evidence="3" id="KW-0472">Membrane</keyword>
<comment type="similarity">
    <text evidence="1">Belongs to the glycosyltransferase 32 family.</text>
</comment>
<dbReference type="GO" id="GO:0000136">
    <property type="term" value="C:mannan polymerase complex"/>
    <property type="evidence" value="ECO:0007669"/>
    <property type="project" value="TreeGrafter"/>
</dbReference>
<feature type="region of interest" description="Disordered" evidence="2">
    <location>
        <begin position="1"/>
        <end position="46"/>
    </location>
</feature>
<dbReference type="InParanoid" id="A0A1Y2BEY9"/>
<dbReference type="OrthoDB" id="409543at2759"/>
<dbReference type="InterPro" id="IPR029044">
    <property type="entry name" value="Nucleotide-diphossugar_trans"/>
</dbReference>
<dbReference type="InterPro" id="IPR039367">
    <property type="entry name" value="Och1-like"/>
</dbReference>
<dbReference type="PANTHER" id="PTHR31834">
    <property type="entry name" value="INITIATION-SPECIFIC ALPHA-1,6-MANNOSYLTRANSFERASE"/>
    <property type="match status" value="1"/>
</dbReference>
<name>A0A1Y2BEY9_9TREE</name>
<evidence type="ECO:0000256" key="3">
    <source>
        <dbReference type="SAM" id="Phobius"/>
    </source>
</evidence>
<dbReference type="SUPFAM" id="SSF53448">
    <property type="entry name" value="Nucleotide-diphospho-sugar transferases"/>
    <property type="match status" value="1"/>
</dbReference>
<comment type="caution">
    <text evidence="4">The sequence shown here is derived from an EMBL/GenBank/DDBJ whole genome shotgun (WGS) entry which is preliminary data.</text>
</comment>
<dbReference type="Gene3D" id="3.90.550.20">
    <property type="match status" value="1"/>
</dbReference>
<evidence type="ECO:0000256" key="1">
    <source>
        <dbReference type="ARBA" id="ARBA00009003"/>
    </source>
</evidence>
<proteinExistence type="inferred from homology"/>
<evidence type="ECO:0000256" key="2">
    <source>
        <dbReference type="SAM" id="MobiDB-lite"/>
    </source>
</evidence>
<dbReference type="PANTHER" id="PTHR31834:SF1">
    <property type="entry name" value="INITIATION-SPECIFIC ALPHA-1,6-MANNOSYLTRANSFERASE"/>
    <property type="match status" value="1"/>
</dbReference>